<keyword evidence="2" id="KW-1185">Reference proteome</keyword>
<dbReference type="AlphaFoldDB" id="A0A9W9HFS8"/>
<reference evidence="1" key="2">
    <citation type="journal article" date="2023" name="IMA Fungus">
        <title>Comparative genomic study of the Penicillium genus elucidates a diverse pangenome and 15 lateral gene transfer events.</title>
        <authorList>
            <person name="Petersen C."/>
            <person name="Sorensen T."/>
            <person name="Nielsen M.R."/>
            <person name="Sondergaard T.E."/>
            <person name="Sorensen J.L."/>
            <person name="Fitzpatrick D.A."/>
            <person name="Frisvad J.C."/>
            <person name="Nielsen K.L."/>
        </authorList>
    </citation>
    <scope>NUCLEOTIDE SEQUENCE</scope>
    <source>
        <strain evidence="1">IBT 22155</strain>
    </source>
</reference>
<organism evidence="1 2">
    <name type="scientific">Penicillium bovifimosum</name>
    <dbReference type="NCBI Taxonomy" id="126998"/>
    <lineage>
        <taxon>Eukaryota</taxon>
        <taxon>Fungi</taxon>
        <taxon>Dikarya</taxon>
        <taxon>Ascomycota</taxon>
        <taxon>Pezizomycotina</taxon>
        <taxon>Eurotiomycetes</taxon>
        <taxon>Eurotiomycetidae</taxon>
        <taxon>Eurotiales</taxon>
        <taxon>Aspergillaceae</taxon>
        <taxon>Penicillium</taxon>
    </lineage>
</organism>
<dbReference type="GeneID" id="81400568"/>
<reference evidence="1" key="1">
    <citation type="submission" date="2022-11" db="EMBL/GenBank/DDBJ databases">
        <authorList>
            <person name="Petersen C."/>
        </authorList>
    </citation>
    <scope>NUCLEOTIDE SEQUENCE</scope>
    <source>
        <strain evidence="1">IBT 22155</strain>
    </source>
</reference>
<comment type="caution">
    <text evidence="1">The sequence shown here is derived from an EMBL/GenBank/DDBJ whole genome shotgun (WGS) entry which is preliminary data.</text>
</comment>
<name>A0A9W9HFS8_9EURO</name>
<gene>
    <name evidence="1" type="ORF">N7515_000654</name>
</gene>
<evidence type="ECO:0000313" key="1">
    <source>
        <dbReference type="EMBL" id="KAJ5146090.1"/>
    </source>
</evidence>
<proteinExistence type="predicted"/>
<dbReference type="EMBL" id="JAPQKL010000001">
    <property type="protein sequence ID" value="KAJ5146090.1"/>
    <property type="molecule type" value="Genomic_DNA"/>
</dbReference>
<dbReference type="RefSeq" id="XP_056526564.1">
    <property type="nucleotide sequence ID" value="XM_056661398.1"/>
</dbReference>
<dbReference type="Proteomes" id="UP001149079">
    <property type="component" value="Unassembled WGS sequence"/>
</dbReference>
<sequence>MDDRLNKPLPSHLLTHHPSCQILSCLPRDGSLRDVPSPPDWHHPSIPPRNIAHFAELPLKFYALQETFEAIFKKLEANIANLKGFEETVGILEKKTESIHRDLVTGLEIIDQNIWDASVMTRASTTSKRNSTVSTLEYGLKNVNMKFSVDDYKVEGVDNGKKVDNNKENFRRGARRGRVRLPSLLAPFIQPHSVSLLVLPQAFPPRLKRPRMPF</sequence>
<accession>A0A9W9HFS8</accession>
<evidence type="ECO:0000313" key="2">
    <source>
        <dbReference type="Proteomes" id="UP001149079"/>
    </source>
</evidence>
<protein>
    <submittedName>
        <fullName evidence="1">Uncharacterized protein</fullName>
    </submittedName>
</protein>